<dbReference type="EMBL" id="WDOP01000001">
    <property type="protein sequence ID" value="KAB7487539.1"/>
    <property type="molecule type" value="Genomic_DNA"/>
</dbReference>
<dbReference type="SMART" id="SM00421">
    <property type="entry name" value="HTH_LUXR"/>
    <property type="match status" value="1"/>
</dbReference>
<feature type="modified residue" description="4-aspartylphosphate" evidence="4">
    <location>
        <position position="23"/>
    </location>
</feature>
<dbReference type="CDD" id="cd06170">
    <property type="entry name" value="LuxR_C_like"/>
    <property type="match status" value="1"/>
</dbReference>
<dbReference type="InterPro" id="IPR011006">
    <property type="entry name" value="CheY-like_superfamily"/>
</dbReference>
<feature type="domain" description="Response regulatory" evidence="6">
    <location>
        <begin position="1"/>
        <end position="83"/>
    </location>
</feature>
<keyword evidence="2" id="KW-0238">DNA-binding</keyword>
<dbReference type="InterPro" id="IPR036388">
    <property type="entry name" value="WH-like_DNA-bd_sf"/>
</dbReference>
<dbReference type="GO" id="GO:0003677">
    <property type="term" value="F:DNA binding"/>
    <property type="evidence" value="ECO:0007669"/>
    <property type="project" value="UniProtKB-KW"/>
</dbReference>
<evidence type="ECO:0000256" key="2">
    <source>
        <dbReference type="ARBA" id="ARBA00023125"/>
    </source>
</evidence>
<evidence type="ECO:0000313" key="7">
    <source>
        <dbReference type="EMBL" id="KAB7487539.1"/>
    </source>
</evidence>
<dbReference type="PANTHER" id="PTHR44688:SF16">
    <property type="entry name" value="DNA-BINDING TRANSCRIPTIONAL ACTIVATOR DEVR_DOSR"/>
    <property type="match status" value="1"/>
</dbReference>
<reference evidence="7 8" key="1">
    <citation type="journal article" date="2019" name="Nat. Med.">
        <title>A library of human gut bacterial isolates paired with longitudinal multiomics data enables mechanistic microbiome research.</title>
        <authorList>
            <person name="Poyet M."/>
            <person name="Groussin M."/>
            <person name="Gibbons S.M."/>
            <person name="Avila-Pacheco J."/>
            <person name="Jiang X."/>
            <person name="Kearney S.M."/>
            <person name="Perrotta A.R."/>
            <person name="Berdy B."/>
            <person name="Zhao S."/>
            <person name="Lieberman T.D."/>
            <person name="Swanson P.K."/>
            <person name="Smith M."/>
            <person name="Roesemann S."/>
            <person name="Alexander J.E."/>
            <person name="Rich S.A."/>
            <person name="Livny J."/>
            <person name="Vlamakis H."/>
            <person name="Clish C."/>
            <person name="Bullock K."/>
            <person name="Deik A."/>
            <person name="Scott J."/>
            <person name="Pierce K.A."/>
            <person name="Xavier R.J."/>
            <person name="Alm E.J."/>
        </authorList>
    </citation>
    <scope>NUCLEOTIDE SEQUENCE [LARGE SCALE GENOMIC DNA]</scope>
    <source>
        <strain evidence="7 8">BIOML-A13</strain>
    </source>
</reference>
<dbReference type="PROSITE" id="PS50110">
    <property type="entry name" value="RESPONSE_REGULATORY"/>
    <property type="match status" value="1"/>
</dbReference>
<protein>
    <submittedName>
        <fullName evidence="7">Response regulator transcription factor</fullName>
    </submittedName>
</protein>
<evidence type="ECO:0000256" key="4">
    <source>
        <dbReference type="PROSITE-ProRule" id="PRU00169"/>
    </source>
</evidence>
<sequence length="170" mass="18562">MITIGIVDNDRFALPMLDMPLTDIPGPEICRRVRAASADIVVLGITSYSLDHYRQLAIDAGAQGLIAKSVTPKKELAEAMRNVLVRPFPGFPTTEQAHGSIVSASARRSRTLSKREREVLGLYADNYSTAEIAERLGIADSTVSVVVRHAKVKLDVAARSEAVRVFRALY</sequence>
<evidence type="ECO:0000256" key="3">
    <source>
        <dbReference type="ARBA" id="ARBA00023163"/>
    </source>
</evidence>
<organism evidence="7 8">
    <name type="scientific">Bifidobacterium bifidum</name>
    <dbReference type="NCBI Taxonomy" id="1681"/>
    <lineage>
        <taxon>Bacteria</taxon>
        <taxon>Bacillati</taxon>
        <taxon>Actinomycetota</taxon>
        <taxon>Actinomycetes</taxon>
        <taxon>Bifidobacteriales</taxon>
        <taxon>Bifidobacteriaceae</taxon>
        <taxon>Bifidobacterium</taxon>
    </lineage>
</organism>
<keyword evidence="3" id="KW-0804">Transcription</keyword>
<evidence type="ECO:0000259" key="5">
    <source>
        <dbReference type="PROSITE" id="PS50043"/>
    </source>
</evidence>
<dbReference type="Gene3D" id="1.10.10.10">
    <property type="entry name" value="Winged helix-like DNA-binding domain superfamily/Winged helix DNA-binding domain"/>
    <property type="match status" value="1"/>
</dbReference>
<evidence type="ECO:0000256" key="1">
    <source>
        <dbReference type="ARBA" id="ARBA00023015"/>
    </source>
</evidence>
<keyword evidence="4" id="KW-0597">Phosphoprotein</keyword>
<comment type="caution">
    <text evidence="7">The sequence shown here is derived from an EMBL/GenBank/DDBJ whole genome shotgun (WGS) entry which is preliminary data.</text>
</comment>
<dbReference type="PROSITE" id="PS50043">
    <property type="entry name" value="HTH_LUXR_2"/>
    <property type="match status" value="1"/>
</dbReference>
<evidence type="ECO:0000313" key="8">
    <source>
        <dbReference type="Proteomes" id="UP000451386"/>
    </source>
</evidence>
<keyword evidence="1" id="KW-0805">Transcription regulation</keyword>
<dbReference type="InterPro" id="IPR000792">
    <property type="entry name" value="Tscrpt_reg_LuxR_C"/>
</dbReference>
<dbReference type="Gene3D" id="3.40.50.2300">
    <property type="match status" value="1"/>
</dbReference>
<dbReference type="Proteomes" id="UP000451386">
    <property type="component" value="Unassembled WGS sequence"/>
</dbReference>
<dbReference type="GO" id="GO:0000160">
    <property type="term" value="P:phosphorelay signal transduction system"/>
    <property type="evidence" value="ECO:0007669"/>
    <property type="project" value="InterPro"/>
</dbReference>
<name>A0A7J5TQZ6_BIFBI</name>
<dbReference type="RefSeq" id="WP_151909752.1">
    <property type="nucleotide sequence ID" value="NZ_CP198973.1"/>
</dbReference>
<proteinExistence type="predicted"/>
<dbReference type="SUPFAM" id="SSF46894">
    <property type="entry name" value="C-terminal effector domain of the bipartite response regulators"/>
    <property type="match status" value="1"/>
</dbReference>
<dbReference type="GO" id="GO:0006355">
    <property type="term" value="P:regulation of DNA-templated transcription"/>
    <property type="evidence" value="ECO:0007669"/>
    <property type="project" value="InterPro"/>
</dbReference>
<evidence type="ECO:0000259" key="6">
    <source>
        <dbReference type="PROSITE" id="PS50110"/>
    </source>
</evidence>
<dbReference type="SUPFAM" id="SSF52172">
    <property type="entry name" value="CheY-like"/>
    <property type="match status" value="1"/>
</dbReference>
<gene>
    <name evidence="7" type="ORF">GBA83_01390</name>
</gene>
<dbReference type="AlphaFoldDB" id="A0A7J5TQZ6"/>
<feature type="domain" description="HTH luxR-type" evidence="5">
    <location>
        <begin position="105"/>
        <end position="170"/>
    </location>
</feature>
<dbReference type="Pfam" id="PF00196">
    <property type="entry name" value="GerE"/>
    <property type="match status" value="1"/>
</dbReference>
<accession>A0A7J5TQZ6</accession>
<dbReference type="Pfam" id="PF00072">
    <property type="entry name" value="Response_reg"/>
    <property type="match status" value="1"/>
</dbReference>
<dbReference type="PANTHER" id="PTHR44688">
    <property type="entry name" value="DNA-BINDING TRANSCRIPTIONAL ACTIVATOR DEVR_DOSR"/>
    <property type="match status" value="1"/>
</dbReference>
<dbReference type="InterPro" id="IPR001789">
    <property type="entry name" value="Sig_transdc_resp-reg_receiver"/>
</dbReference>
<dbReference type="PRINTS" id="PR00038">
    <property type="entry name" value="HTHLUXR"/>
</dbReference>
<dbReference type="InterPro" id="IPR016032">
    <property type="entry name" value="Sig_transdc_resp-reg_C-effctor"/>
</dbReference>